<evidence type="ECO:0000313" key="10">
    <source>
        <dbReference type="Proteomes" id="UP000807469"/>
    </source>
</evidence>
<evidence type="ECO:0000256" key="1">
    <source>
        <dbReference type="ARBA" id="ARBA00011073"/>
    </source>
</evidence>
<comment type="similarity">
    <text evidence="1 5 6">Belongs to the peptidase S8 family.</text>
</comment>
<dbReference type="CDD" id="cd04077">
    <property type="entry name" value="Peptidases_S8_PCSK9_ProteinaseK_like"/>
    <property type="match status" value="1"/>
</dbReference>
<dbReference type="EMBL" id="MU155460">
    <property type="protein sequence ID" value="KAF9473229.1"/>
    <property type="molecule type" value="Genomic_DNA"/>
</dbReference>
<feature type="active site" description="Charge relay system" evidence="5">
    <location>
        <position position="130"/>
    </location>
</feature>
<dbReference type="PROSITE" id="PS00136">
    <property type="entry name" value="SUBTILASE_ASP"/>
    <property type="match status" value="1"/>
</dbReference>
<comment type="caution">
    <text evidence="9">The sequence shown here is derived from an EMBL/GenBank/DDBJ whole genome shotgun (WGS) entry which is preliminary data.</text>
</comment>
<dbReference type="PRINTS" id="PR00723">
    <property type="entry name" value="SUBTILISIN"/>
</dbReference>
<dbReference type="SUPFAM" id="SSF54897">
    <property type="entry name" value="Protease propeptides/inhibitors"/>
    <property type="match status" value="1"/>
</dbReference>
<evidence type="ECO:0000256" key="4">
    <source>
        <dbReference type="ARBA" id="ARBA00022825"/>
    </source>
</evidence>
<reference evidence="9" key="1">
    <citation type="submission" date="2020-11" db="EMBL/GenBank/DDBJ databases">
        <authorList>
            <consortium name="DOE Joint Genome Institute"/>
            <person name="Ahrendt S."/>
            <person name="Riley R."/>
            <person name="Andreopoulos W."/>
            <person name="Labutti K."/>
            <person name="Pangilinan J."/>
            <person name="Ruiz-Duenas F.J."/>
            <person name="Barrasa J.M."/>
            <person name="Sanchez-Garcia M."/>
            <person name="Camarero S."/>
            <person name="Miyauchi S."/>
            <person name="Serrano A."/>
            <person name="Linde D."/>
            <person name="Babiker R."/>
            <person name="Drula E."/>
            <person name="Ayuso-Fernandez I."/>
            <person name="Pacheco R."/>
            <person name="Padilla G."/>
            <person name="Ferreira P."/>
            <person name="Barriuso J."/>
            <person name="Kellner H."/>
            <person name="Castanera R."/>
            <person name="Alfaro M."/>
            <person name="Ramirez L."/>
            <person name="Pisabarro A.G."/>
            <person name="Kuo A."/>
            <person name="Tritt A."/>
            <person name="Lipzen A."/>
            <person name="He G."/>
            <person name="Yan M."/>
            <person name="Ng V."/>
            <person name="Cullen D."/>
            <person name="Martin F."/>
            <person name="Rosso M.-N."/>
            <person name="Henrissat B."/>
            <person name="Hibbett D."/>
            <person name="Martinez A.T."/>
            <person name="Grigoriev I.V."/>
        </authorList>
    </citation>
    <scope>NUCLEOTIDE SEQUENCE</scope>
    <source>
        <strain evidence="9">CIRM-BRFM 674</strain>
    </source>
</reference>
<keyword evidence="2 5" id="KW-0645">Protease</keyword>
<evidence type="ECO:0000259" key="8">
    <source>
        <dbReference type="Pfam" id="PF00082"/>
    </source>
</evidence>
<protein>
    <submittedName>
        <fullName evidence="9">Subtilisin-like protein</fullName>
    </submittedName>
</protein>
<dbReference type="InterPro" id="IPR037045">
    <property type="entry name" value="S8pro/Inhibitor_I9_sf"/>
</dbReference>
<dbReference type="PANTHER" id="PTHR43806">
    <property type="entry name" value="PEPTIDASE S8"/>
    <property type="match status" value="1"/>
</dbReference>
<dbReference type="AlphaFoldDB" id="A0A9P6CUJ4"/>
<feature type="domain" description="Peptidase S8/S53" evidence="8">
    <location>
        <begin position="121"/>
        <end position="333"/>
    </location>
</feature>
<dbReference type="InterPro" id="IPR034193">
    <property type="entry name" value="PCSK9_ProteinaseK-like"/>
</dbReference>
<dbReference type="InterPro" id="IPR023827">
    <property type="entry name" value="Peptidase_S8_Asp-AS"/>
</dbReference>
<dbReference type="InterPro" id="IPR015500">
    <property type="entry name" value="Peptidase_S8_subtilisin-rel"/>
</dbReference>
<organism evidence="9 10">
    <name type="scientific">Pholiota conissans</name>
    <dbReference type="NCBI Taxonomy" id="109636"/>
    <lineage>
        <taxon>Eukaryota</taxon>
        <taxon>Fungi</taxon>
        <taxon>Dikarya</taxon>
        <taxon>Basidiomycota</taxon>
        <taxon>Agaricomycotina</taxon>
        <taxon>Agaricomycetes</taxon>
        <taxon>Agaricomycetidae</taxon>
        <taxon>Agaricales</taxon>
        <taxon>Agaricineae</taxon>
        <taxon>Strophariaceae</taxon>
        <taxon>Pholiota</taxon>
    </lineage>
</organism>
<evidence type="ECO:0000256" key="3">
    <source>
        <dbReference type="ARBA" id="ARBA00022801"/>
    </source>
</evidence>
<accession>A0A9P6CUJ4</accession>
<evidence type="ECO:0000313" key="9">
    <source>
        <dbReference type="EMBL" id="KAF9473229.1"/>
    </source>
</evidence>
<dbReference type="Gene3D" id="3.30.70.80">
    <property type="entry name" value="Peptidase S8 propeptide/proteinase inhibitor I9"/>
    <property type="match status" value="1"/>
</dbReference>
<keyword evidence="4 5" id="KW-0720">Serine protease</keyword>
<dbReference type="PROSITE" id="PS51892">
    <property type="entry name" value="SUBTILASE"/>
    <property type="match status" value="1"/>
</dbReference>
<dbReference type="InterPro" id="IPR022398">
    <property type="entry name" value="Peptidase_S8_His-AS"/>
</dbReference>
<evidence type="ECO:0000256" key="2">
    <source>
        <dbReference type="ARBA" id="ARBA00022670"/>
    </source>
</evidence>
<dbReference type="PROSITE" id="PS00138">
    <property type="entry name" value="SUBTILASE_SER"/>
    <property type="match status" value="1"/>
</dbReference>
<dbReference type="Gene3D" id="3.40.50.200">
    <property type="entry name" value="Peptidase S8/S53 domain"/>
    <property type="match status" value="1"/>
</dbReference>
<feature type="active site" description="Charge relay system" evidence="5">
    <location>
        <position position="302"/>
    </location>
</feature>
<feature type="active site" description="Charge relay system" evidence="5">
    <location>
        <position position="161"/>
    </location>
</feature>
<evidence type="ECO:0000256" key="7">
    <source>
        <dbReference type="SAM" id="MobiDB-lite"/>
    </source>
</evidence>
<dbReference type="SUPFAM" id="SSF52743">
    <property type="entry name" value="Subtilisin-like"/>
    <property type="match status" value="1"/>
</dbReference>
<dbReference type="Proteomes" id="UP000807469">
    <property type="component" value="Unassembled WGS sequence"/>
</dbReference>
<dbReference type="PANTHER" id="PTHR43806:SF11">
    <property type="entry name" value="CEREVISIN-RELATED"/>
    <property type="match status" value="1"/>
</dbReference>
<name>A0A9P6CUJ4_9AGAR</name>
<evidence type="ECO:0000256" key="6">
    <source>
        <dbReference type="RuleBase" id="RU003355"/>
    </source>
</evidence>
<keyword evidence="3 5" id="KW-0378">Hydrolase</keyword>
<dbReference type="OrthoDB" id="19448at2759"/>
<dbReference type="InterPro" id="IPR036852">
    <property type="entry name" value="Peptidase_S8/S53_dom_sf"/>
</dbReference>
<dbReference type="GO" id="GO:0006508">
    <property type="term" value="P:proteolysis"/>
    <property type="evidence" value="ECO:0007669"/>
    <property type="project" value="UniProtKB-KW"/>
</dbReference>
<dbReference type="InterPro" id="IPR000209">
    <property type="entry name" value="Peptidase_S8/S53_dom"/>
</dbReference>
<dbReference type="InterPro" id="IPR050131">
    <property type="entry name" value="Peptidase_S8_subtilisin-like"/>
</dbReference>
<dbReference type="Pfam" id="PF00082">
    <property type="entry name" value="Peptidase_S8"/>
    <property type="match status" value="1"/>
</dbReference>
<dbReference type="PROSITE" id="PS00137">
    <property type="entry name" value="SUBTILASE_HIS"/>
    <property type="match status" value="1"/>
</dbReference>
<keyword evidence="10" id="KW-1185">Reference proteome</keyword>
<evidence type="ECO:0000256" key="5">
    <source>
        <dbReference type="PROSITE-ProRule" id="PRU01240"/>
    </source>
</evidence>
<proteinExistence type="inferred from homology"/>
<dbReference type="GO" id="GO:0005615">
    <property type="term" value="C:extracellular space"/>
    <property type="evidence" value="ECO:0007669"/>
    <property type="project" value="TreeGrafter"/>
</dbReference>
<gene>
    <name evidence="9" type="ORF">BDN70DRAFT_966407</name>
</gene>
<sequence>MSINPSNNNIKRYIIQLKKNVAFEHHFTRLQDMQDPPSFTVSHTYSPSFLNAYVATFSVDHFPTFNNHEDVDFIEEDAEHHTCDVTTTTIVPSWGLARINTANKLSSTTYSYTYDNDKEVGTDVNIYILDTGIYKEHSDFDSRAKDGFVYADGTKGDINGHGTHVSGTAGGATYGIAKNATLYEVKVLGDNGIGWTSDIIKGMDWVFSNATGSCIVNMSMSGPESKSENDAVKKLTDAGIHVVVAAGNNANDAANYSPASAPTAITTGSTDSSDTMLEDSNYGESVSILAPGGSIATMSGTSMAAPHVTGIIATLISLYGNQSPLDMFTILENLSIEGALSGLKRDTPNLLARGSLHCEASFTTNNTKTGLLGIESSFKAIICKDDSISVTDSKCITFSDNDQLASFAFDSTDSKTIKHLRVVSADNSITAYISHGSETDASASATFGGTTNANSESGDDEISYENWPVNDD</sequence>
<dbReference type="InterPro" id="IPR023828">
    <property type="entry name" value="Peptidase_S8_Ser-AS"/>
</dbReference>
<feature type="region of interest" description="Disordered" evidence="7">
    <location>
        <begin position="440"/>
        <end position="472"/>
    </location>
</feature>
<feature type="compositionally biased region" description="Polar residues" evidence="7">
    <location>
        <begin position="440"/>
        <end position="456"/>
    </location>
</feature>
<dbReference type="GO" id="GO:0004252">
    <property type="term" value="F:serine-type endopeptidase activity"/>
    <property type="evidence" value="ECO:0007669"/>
    <property type="project" value="UniProtKB-UniRule"/>
</dbReference>